<evidence type="ECO:0000256" key="4">
    <source>
        <dbReference type="ARBA" id="ARBA00022989"/>
    </source>
</evidence>
<dbReference type="EMBL" id="SRLO01000003">
    <property type="protein sequence ID" value="TNN88825.1"/>
    <property type="molecule type" value="Genomic_DNA"/>
</dbReference>
<evidence type="ECO:0000256" key="2">
    <source>
        <dbReference type="ARBA" id="ARBA00007363"/>
    </source>
</evidence>
<keyword evidence="5 6" id="KW-0472">Membrane</keyword>
<comment type="subcellular location">
    <subcellularLocation>
        <location evidence="1">Membrane</location>
        <topology evidence="1">Single-pass membrane protein</topology>
    </subcellularLocation>
</comment>
<dbReference type="InterPro" id="IPR009432">
    <property type="entry name" value="DUF1075"/>
</dbReference>
<gene>
    <name evidence="7" type="primary">fam162b</name>
    <name evidence="7" type="ORF">EYF80_000702</name>
</gene>
<comment type="similarity">
    <text evidence="2">Belongs to the UPF0389 family.</text>
</comment>
<dbReference type="GO" id="GO:0071456">
    <property type="term" value="P:cellular response to hypoxia"/>
    <property type="evidence" value="ECO:0007669"/>
    <property type="project" value="TreeGrafter"/>
</dbReference>
<dbReference type="GO" id="GO:0051402">
    <property type="term" value="P:neuron apoptotic process"/>
    <property type="evidence" value="ECO:0007669"/>
    <property type="project" value="TreeGrafter"/>
</dbReference>
<evidence type="ECO:0000256" key="5">
    <source>
        <dbReference type="ARBA" id="ARBA00023136"/>
    </source>
</evidence>
<protein>
    <submittedName>
        <fullName evidence="7">Protein FAM162B</fullName>
    </submittedName>
</protein>
<dbReference type="AlphaFoldDB" id="A0A4Z2JEY4"/>
<dbReference type="PANTHER" id="PTHR13674">
    <property type="entry name" value="GROWTH AND TRANSFORMATION-DEPENDENT PROTEIN"/>
    <property type="match status" value="1"/>
</dbReference>
<proteinExistence type="inferred from homology"/>
<comment type="caution">
    <text evidence="7">The sequence shown here is derived from an EMBL/GenBank/DDBJ whole genome shotgun (WGS) entry which is preliminary data.</text>
</comment>
<evidence type="ECO:0000256" key="6">
    <source>
        <dbReference type="SAM" id="Phobius"/>
    </source>
</evidence>
<accession>A0A4Z2JEY4</accession>
<dbReference type="PANTHER" id="PTHR13674:SF2">
    <property type="entry name" value="PROTEIN FAM162A"/>
    <property type="match status" value="1"/>
</dbReference>
<dbReference type="Pfam" id="PF06388">
    <property type="entry name" value="DUF1075"/>
    <property type="match status" value="1"/>
</dbReference>
<sequence length="131" mass="14728">MCSKPQAPKAEPLPAVPAAAPRAGFKLPGYRPSKMDQRMLVWSGRFKTADQIPELVSFEMIDAARNKIRVKTCYVIMAGIIVTCMFMVYQGKKSVGRHESLTSQNMEKKARWREELQREKEAAIALSAKAQ</sequence>
<evidence type="ECO:0000313" key="8">
    <source>
        <dbReference type="Proteomes" id="UP000314294"/>
    </source>
</evidence>
<dbReference type="GO" id="GO:0090200">
    <property type="term" value="P:positive regulation of release of cytochrome c from mitochondria"/>
    <property type="evidence" value="ECO:0007669"/>
    <property type="project" value="TreeGrafter"/>
</dbReference>
<organism evidence="7 8">
    <name type="scientific">Liparis tanakae</name>
    <name type="common">Tanaka's snailfish</name>
    <dbReference type="NCBI Taxonomy" id="230148"/>
    <lineage>
        <taxon>Eukaryota</taxon>
        <taxon>Metazoa</taxon>
        <taxon>Chordata</taxon>
        <taxon>Craniata</taxon>
        <taxon>Vertebrata</taxon>
        <taxon>Euteleostomi</taxon>
        <taxon>Actinopterygii</taxon>
        <taxon>Neopterygii</taxon>
        <taxon>Teleostei</taxon>
        <taxon>Neoteleostei</taxon>
        <taxon>Acanthomorphata</taxon>
        <taxon>Eupercaria</taxon>
        <taxon>Perciformes</taxon>
        <taxon>Cottioidei</taxon>
        <taxon>Cottales</taxon>
        <taxon>Liparidae</taxon>
        <taxon>Liparis</taxon>
    </lineage>
</organism>
<keyword evidence="8" id="KW-1185">Reference proteome</keyword>
<keyword evidence="4 6" id="KW-1133">Transmembrane helix</keyword>
<feature type="transmembrane region" description="Helical" evidence="6">
    <location>
        <begin position="73"/>
        <end position="91"/>
    </location>
</feature>
<dbReference type="Proteomes" id="UP000314294">
    <property type="component" value="Unassembled WGS sequence"/>
</dbReference>
<reference evidence="7 8" key="1">
    <citation type="submission" date="2019-03" db="EMBL/GenBank/DDBJ databases">
        <title>First draft genome of Liparis tanakae, snailfish: a comprehensive survey of snailfish specific genes.</title>
        <authorList>
            <person name="Kim W."/>
            <person name="Song I."/>
            <person name="Jeong J.-H."/>
            <person name="Kim D."/>
            <person name="Kim S."/>
            <person name="Ryu S."/>
            <person name="Song J.Y."/>
            <person name="Lee S.K."/>
        </authorList>
    </citation>
    <scope>NUCLEOTIDE SEQUENCE [LARGE SCALE GENOMIC DNA]</scope>
    <source>
        <tissue evidence="7">Muscle</tissue>
    </source>
</reference>
<dbReference type="OrthoDB" id="8193498at2759"/>
<evidence type="ECO:0000256" key="1">
    <source>
        <dbReference type="ARBA" id="ARBA00004167"/>
    </source>
</evidence>
<name>A0A4Z2JEY4_9TELE</name>
<keyword evidence="3 6" id="KW-0812">Transmembrane</keyword>
<evidence type="ECO:0000256" key="3">
    <source>
        <dbReference type="ARBA" id="ARBA00022692"/>
    </source>
</evidence>
<dbReference type="GO" id="GO:0016020">
    <property type="term" value="C:membrane"/>
    <property type="evidence" value="ECO:0007669"/>
    <property type="project" value="UniProtKB-SubCell"/>
</dbReference>
<dbReference type="GO" id="GO:0005739">
    <property type="term" value="C:mitochondrion"/>
    <property type="evidence" value="ECO:0007669"/>
    <property type="project" value="TreeGrafter"/>
</dbReference>
<evidence type="ECO:0000313" key="7">
    <source>
        <dbReference type="EMBL" id="TNN88825.1"/>
    </source>
</evidence>